<dbReference type="EMBL" id="KQ434977">
    <property type="protein sequence ID" value="KZC12932.1"/>
    <property type="molecule type" value="Genomic_DNA"/>
</dbReference>
<organism evidence="1 2">
    <name type="scientific">Dufourea novaeangliae</name>
    <name type="common">Sweat bee</name>
    <dbReference type="NCBI Taxonomy" id="178035"/>
    <lineage>
        <taxon>Eukaryota</taxon>
        <taxon>Metazoa</taxon>
        <taxon>Ecdysozoa</taxon>
        <taxon>Arthropoda</taxon>
        <taxon>Hexapoda</taxon>
        <taxon>Insecta</taxon>
        <taxon>Pterygota</taxon>
        <taxon>Neoptera</taxon>
        <taxon>Endopterygota</taxon>
        <taxon>Hymenoptera</taxon>
        <taxon>Apocrita</taxon>
        <taxon>Aculeata</taxon>
        <taxon>Apoidea</taxon>
        <taxon>Anthophila</taxon>
        <taxon>Halictidae</taxon>
        <taxon>Rophitinae</taxon>
        <taxon>Dufourea</taxon>
    </lineage>
</organism>
<proteinExistence type="predicted"/>
<dbReference type="Proteomes" id="UP000076502">
    <property type="component" value="Unassembled WGS sequence"/>
</dbReference>
<dbReference type="AlphaFoldDB" id="A0A154PM53"/>
<sequence length="83" mass="9814">MILTTSTKEKQKKFVSFENTRATLGAFFSTSWPSILIIPLIEESKSYSSNCILMNSRFERVYHGKWDIYRGMRKCLKINREKE</sequence>
<name>A0A154PM53_DUFNO</name>
<protein>
    <submittedName>
        <fullName evidence="1">Uncharacterized protein</fullName>
    </submittedName>
</protein>
<gene>
    <name evidence="1" type="ORF">WN55_04451</name>
</gene>
<reference evidence="1 2" key="1">
    <citation type="submission" date="2015-07" db="EMBL/GenBank/DDBJ databases">
        <title>The genome of Dufourea novaeangliae.</title>
        <authorList>
            <person name="Pan H."/>
            <person name="Kapheim K."/>
        </authorList>
    </citation>
    <scope>NUCLEOTIDE SEQUENCE [LARGE SCALE GENOMIC DNA]</scope>
    <source>
        <strain evidence="1">0120121106</strain>
        <tissue evidence="1">Whole body</tissue>
    </source>
</reference>
<evidence type="ECO:0000313" key="1">
    <source>
        <dbReference type="EMBL" id="KZC12932.1"/>
    </source>
</evidence>
<accession>A0A154PM53</accession>
<evidence type="ECO:0000313" key="2">
    <source>
        <dbReference type="Proteomes" id="UP000076502"/>
    </source>
</evidence>
<keyword evidence="2" id="KW-1185">Reference proteome</keyword>